<dbReference type="InterPro" id="IPR015424">
    <property type="entry name" value="PyrdxlP-dep_Trfase"/>
</dbReference>
<evidence type="ECO:0000256" key="3">
    <source>
        <dbReference type="ARBA" id="ARBA00012239"/>
    </source>
</evidence>
<evidence type="ECO:0000256" key="6">
    <source>
        <dbReference type="ARBA" id="ARBA00022898"/>
    </source>
</evidence>
<evidence type="ECO:0000256" key="5">
    <source>
        <dbReference type="ARBA" id="ARBA00022723"/>
    </source>
</evidence>
<comment type="catalytic activity">
    <reaction evidence="9">
        <text>(sulfur carrier)-H + L-cysteine = (sulfur carrier)-SH + L-alanine</text>
        <dbReference type="Rhea" id="RHEA:43892"/>
        <dbReference type="Rhea" id="RHEA-COMP:14737"/>
        <dbReference type="Rhea" id="RHEA-COMP:14739"/>
        <dbReference type="ChEBI" id="CHEBI:29917"/>
        <dbReference type="ChEBI" id="CHEBI:35235"/>
        <dbReference type="ChEBI" id="CHEBI:57972"/>
        <dbReference type="ChEBI" id="CHEBI:64428"/>
        <dbReference type="EC" id="2.8.1.7"/>
    </reaction>
</comment>
<dbReference type="InterPro" id="IPR000192">
    <property type="entry name" value="Aminotrans_V_dom"/>
</dbReference>
<protein>
    <recommendedName>
        <fullName evidence="3">cysteine desulfurase</fullName>
        <ecNumber evidence="3">2.8.1.7</ecNumber>
    </recommendedName>
</protein>
<dbReference type="RefSeq" id="WP_317048841.1">
    <property type="nucleotide sequence ID" value="NZ_CP139960.1"/>
</dbReference>
<keyword evidence="7" id="KW-0408">Iron</keyword>
<dbReference type="PROSITE" id="PS00595">
    <property type="entry name" value="AA_TRANSFER_CLASS_5"/>
    <property type="match status" value="1"/>
</dbReference>
<keyword evidence="13" id="KW-1185">Reference proteome</keyword>
<evidence type="ECO:0000256" key="7">
    <source>
        <dbReference type="ARBA" id="ARBA00023004"/>
    </source>
</evidence>
<dbReference type="InterPro" id="IPR016454">
    <property type="entry name" value="Cysteine_dSase"/>
</dbReference>
<dbReference type="Proteomes" id="UP001325680">
    <property type="component" value="Chromosome"/>
</dbReference>
<dbReference type="PANTHER" id="PTHR11601:SF34">
    <property type="entry name" value="CYSTEINE DESULFURASE"/>
    <property type="match status" value="1"/>
</dbReference>
<evidence type="ECO:0000256" key="8">
    <source>
        <dbReference type="ARBA" id="ARBA00023014"/>
    </source>
</evidence>
<keyword evidence="5" id="KW-0479">Metal-binding</keyword>
<evidence type="ECO:0000256" key="9">
    <source>
        <dbReference type="ARBA" id="ARBA00050776"/>
    </source>
</evidence>
<gene>
    <name evidence="12" type="ORF">U0035_10145</name>
</gene>
<dbReference type="InterPro" id="IPR015422">
    <property type="entry name" value="PyrdxlP-dep_Trfase_small"/>
</dbReference>
<evidence type="ECO:0000259" key="11">
    <source>
        <dbReference type="Pfam" id="PF00266"/>
    </source>
</evidence>
<name>A0ABZ0WB34_9BACT</name>
<evidence type="ECO:0000256" key="10">
    <source>
        <dbReference type="RuleBase" id="RU004504"/>
    </source>
</evidence>
<organism evidence="12 13">
    <name type="scientific">Niabella yanshanensis</name>
    <dbReference type="NCBI Taxonomy" id="577386"/>
    <lineage>
        <taxon>Bacteria</taxon>
        <taxon>Pseudomonadati</taxon>
        <taxon>Bacteroidota</taxon>
        <taxon>Chitinophagia</taxon>
        <taxon>Chitinophagales</taxon>
        <taxon>Chitinophagaceae</taxon>
        <taxon>Niabella</taxon>
    </lineage>
</organism>
<keyword evidence="4" id="KW-0808">Transferase</keyword>
<dbReference type="EMBL" id="CP139960">
    <property type="protein sequence ID" value="WQD40508.1"/>
    <property type="molecule type" value="Genomic_DNA"/>
</dbReference>
<dbReference type="InterPro" id="IPR015421">
    <property type="entry name" value="PyrdxlP-dep_Trfase_major"/>
</dbReference>
<dbReference type="Pfam" id="PF00266">
    <property type="entry name" value="Aminotran_5"/>
    <property type="match status" value="1"/>
</dbReference>
<evidence type="ECO:0000313" key="12">
    <source>
        <dbReference type="EMBL" id="WQD40508.1"/>
    </source>
</evidence>
<evidence type="ECO:0000256" key="4">
    <source>
        <dbReference type="ARBA" id="ARBA00022679"/>
    </source>
</evidence>
<keyword evidence="6" id="KW-0663">Pyridoxal phosphate</keyword>
<feature type="domain" description="Aminotransferase class V" evidence="11">
    <location>
        <begin position="4"/>
        <end position="366"/>
    </location>
</feature>
<dbReference type="InterPro" id="IPR020578">
    <property type="entry name" value="Aminotrans_V_PyrdxlP_BS"/>
</dbReference>
<sequence>MTPVYMDYSATTPCDERVVQEMLPYFTQYFGNTASRVHSFSWQAEGAVEQARKRLAQLLGVQSREMIFTSGATEACNLAIRGVFEMYAVKGNHIITTKTEHKAVLDTCKALERKGASITYLDVDSNGIINIQQLEDAIQPHTILVTVMLANNETGVLQPIKEIGAICKRRQVLFFCDATQAVGKIPVHPNEAGIDLMSCSAHKMYGPKGVGALYIRSRNPRVKITAQLTGGGHEQNIRSGTLNVPGIVGFGKACAISFGEMEAEAVKLEAFRKKLGEALLQIPGSSLNGHPVRHLPHVLNISFAGLNSSQLLSALNKSLALSAGSACTSGSLDPSYVLAAMGTPEELSRAALRFSLGRYTVAADIEFAIEEVVRAVSNLRSQLPVFG</sequence>
<comment type="cofactor">
    <cofactor evidence="1 10">
        <name>pyridoxal 5'-phosphate</name>
        <dbReference type="ChEBI" id="CHEBI:597326"/>
    </cofactor>
</comment>
<dbReference type="SUPFAM" id="SSF53383">
    <property type="entry name" value="PLP-dependent transferases"/>
    <property type="match status" value="1"/>
</dbReference>
<dbReference type="PIRSF" id="PIRSF005572">
    <property type="entry name" value="NifS"/>
    <property type="match status" value="1"/>
</dbReference>
<dbReference type="PANTHER" id="PTHR11601">
    <property type="entry name" value="CYSTEINE DESULFURYLASE FAMILY MEMBER"/>
    <property type="match status" value="1"/>
</dbReference>
<dbReference type="Gene3D" id="3.40.640.10">
    <property type="entry name" value="Type I PLP-dependent aspartate aminotransferase-like (Major domain)"/>
    <property type="match status" value="1"/>
</dbReference>
<dbReference type="EC" id="2.8.1.7" evidence="3"/>
<dbReference type="Gene3D" id="3.90.1150.10">
    <property type="entry name" value="Aspartate Aminotransferase, domain 1"/>
    <property type="match status" value="1"/>
</dbReference>
<evidence type="ECO:0000313" key="13">
    <source>
        <dbReference type="Proteomes" id="UP001325680"/>
    </source>
</evidence>
<keyword evidence="8" id="KW-0411">Iron-sulfur</keyword>
<reference evidence="12 13" key="1">
    <citation type="submission" date="2023-12" db="EMBL/GenBank/DDBJ databases">
        <title>Genome sequencing and assembly of bacterial species from a model synthetic community.</title>
        <authorList>
            <person name="Hogle S.L."/>
        </authorList>
    </citation>
    <scope>NUCLEOTIDE SEQUENCE [LARGE SCALE GENOMIC DNA]</scope>
    <source>
        <strain evidence="12 13">HAMBI_3031</strain>
    </source>
</reference>
<evidence type="ECO:0000256" key="1">
    <source>
        <dbReference type="ARBA" id="ARBA00001933"/>
    </source>
</evidence>
<comment type="similarity">
    <text evidence="2">Belongs to the class-V pyridoxal-phosphate-dependent aminotransferase family. NifS/IscS subfamily.</text>
</comment>
<evidence type="ECO:0000256" key="2">
    <source>
        <dbReference type="ARBA" id="ARBA00006490"/>
    </source>
</evidence>
<accession>A0ABZ0WB34</accession>
<dbReference type="NCBIfam" id="NF002806">
    <property type="entry name" value="PRK02948.1"/>
    <property type="match status" value="1"/>
</dbReference>
<proteinExistence type="inferred from homology"/>